<dbReference type="EMBL" id="LNAM01000187">
    <property type="protein sequence ID" value="KSV58022.1"/>
    <property type="molecule type" value="Genomic_DNA"/>
</dbReference>
<feature type="transmembrane region" description="Helical" evidence="1">
    <location>
        <begin position="12"/>
        <end position="35"/>
    </location>
</feature>
<reference evidence="2 3" key="1">
    <citation type="submission" date="2015-11" db="EMBL/GenBank/DDBJ databases">
        <title>Butyribacter intestini gen. nov., sp. nov., a butyric acid-producing bacterium of the family Lachnospiraceae isolated from the human faeces.</title>
        <authorList>
            <person name="Zou Y."/>
            <person name="Xue W."/>
            <person name="Luo G."/>
            <person name="Lv M."/>
        </authorList>
    </citation>
    <scope>NUCLEOTIDE SEQUENCE [LARGE SCALE GENOMIC DNA]</scope>
    <source>
        <strain evidence="2 3">ACET-33324</strain>
    </source>
</reference>
<gene>
    <name evidence="2" type="ORF">ASU35_14220</name>
</gene>
<evidence type="ECO:0008006" key="4">
    <source>
        <dbReference type="Google" id="ProtNLM"/>
    </source>
</evidence>
<name>A0A0V8QCQ1_9FIRM</name>
<evidence type="ECO:0000256" key="1">
    <source>
        <dbReference type="SAM" id="Phobius"/>
    </source>
</evidence>
<accession>A0A0V8QCQ1</accession>
<evidence type="ECO:0000313" key="3">
    <source>
        <dbReference type="Proteomes" id="UP000054874"/>
    </source>
</evidence>
<dbReference type="STRING" id="290052.ASU35_14220"/>
<keyword evidence="1" id="KW-0472">Membrane</keyword>
<dbReference type="OrthoDB" id="362826at2"/>
<proteinExistence type="predicted"/>
<comment type="caution">
    <text evidence="2">The sequence shown here is derived from an EMBL/GenBank/DDBJ whole genome shotgun (WGS) entry which is preliminary data.</text>
</comment>
<dbReference type="RefSeq" id="WP_058353724.1">
    <property type="nucleotide sequence ID" value="NZ_CABMMD010000187.1"/>
</dbReference>
<feature type="transmembrane region" description="Helical" evidence="1">
    <location>
        <begin position="93"/>
        <end position="114"/>
    </location>
</feature>
<sequence>MRKFFEGKIYSAAGYLEMMISALLVVVILVLTIQLAGEVFYMDSYEMGSDVLSDLMGKALSLAVGVEFVKMLCKHTPSTVIEVLMFATARQMVVEHLSPIQTLIGIISIAILFATRKFLFCSFDEVEKTVYRGTQKARLINALLKLDIPCEGDETLADVVKRELQARGEELGTGACVYYHGYALRIAKIYDNKDITRVEVIRTTNS</sequence>
<dbReference type="AlphaFoldDB" id="A0A0V8QCQ1"/>
<keyword evidence="1" id="KW-1133">Transmembrane helix</keyword>
<dbReference type="Proteomes" id="UP000054874">
    <property type="component" value="Unassembled WGS sequence"/>
</dbReference>
<evidence type="ECO:0000313" key="2">
    <source>
        <dbReference type="EMBL" id="KSV58022.1"/>
    </source>
</evidence>
<keyword evidence="3" id="KW-1185">Reference proteome</keyword>
<organism evidence="2 3">
    <name type="scientific">Acetivibrio ethanolgignens</name>
    <dbReference type="NCBI Taxonomy" id="290052"/>
    <lineage>
        <taxon>Bacteria</taxon>
        <taxon>Bacillati</taxon>
        <taxon>Bacillota</taxon>
        <taxon>Clostridia</taxon>
        <taxon>Eubacteriales</taxon>
        <taxon>Oscillospiraceae</taxon>
        <taxon>Acetivibrio</taxon>
    </lineage>
</organism>
<protein>
    <recommendedName>
        <fullName evidence="4">Transporter</fullName>
    </recommendedName>
</protein>
<keyword evidence="1" id="KW-0812">Transmembrane</keyword>